<sequence>MNQPENVSPVPQPRREIADRDDIYVLVNSFYTRALSDEALFPYFLELRFGELERYIPKMCDFWDTALFGTQEYRQDPLYAHLHLHALYPLKSEHFEHWIGLWIATIDSKFTGAVAHHAKKVATQIACTMHKRIIGTQSPILEDLLQSFHAMRDH</sequence>
<dbReference type="SUPFAM" id="SSF46458">
    <property type="entry name" value="Globin-like"/>
    <property type="match status" value="1"/>
</dbReference>
<reference evidence="1 2" key="1">
    <citation type="submission" date="2016-10" db="EMBL/GenBank/DDBJ databases">
        <title>Evaluation of Human, Veterinary and Environmental Mycobacterium chelonae Isolates by Core Genome Phylogenomic Analysis, Targeted Gene Comparison, and Anti-microbial Susceptibility Patterns: A Tale of Mistaken Identities.</title>
        <authorList>
            <person name="Fogelson S.B."/>
            <person name="Camus A.C."/>
            <person name="Lorenz W."/>
            <person name="Vasireddy R."/>
            <person name="Vasireddy S."/>
            <person name="Smith T."/>
            <person name="Brown-Elliott B.A."/>
            <person name="Wallace R.J.Jr."/>
            <person name="Hasan N.A."/>
            <person name="Reischl U."/>
            <person name="Sanchez S."/>
        </authorList>
    </citation>
    <scope>NUCLEOTIDE SEQUENCE [LARGE SCALE GENOMIC DNA]</scope>
    <source>
        <strain evidence="1 2">15518</strain>
    </source>
</reference>
<dbReference type="GO" id="GO:0020037">
    <property type="term" value="F:heme binding"/>
    <property type="evidence" value="ECO:0007669"/>
    <property type="project" value="InterPro"/>
</dbReference>
<protein>
    <recommendedName>
        <fullName evidence="3">Group III truncated hemoglobin</fullName>
    </recommendedName>
</protein>
<evidence type="ECO:0008006" key="3">
    <source>
        <dbReference type="Google" id="ProtNLM"/>
    </source>
</evidence>
<name>A0A1S1LUA8_MYCCH</name>
<dbReference type="InterPro" id="IPR012292">
    <property type="entry name" value="Globin/Proto"/>
</dbReference>
<gene>
    <name evidence="1" type="ORF">BKG84_25580</name>
</gene>
<accession>A0A1S1LUA8</accession>
<dbReference type="Gene3D" id="1.10.490.10">
    <property type="entry name" value="Globins"/>
    <property type="match status" value="1"/>
</dbReference>
<dbReference type="Proteomes" id="UP000179441">
    <property type="component" value="Unassembled WGS sequence"/>
</dbReference>
<dbReference type="AlphaFoldDB" id="A0A1S1LUA8"/>
<dbReference type="CDD" id="cd08916">
    <property type="entry name" value="TrHb3_P"/>
    <property type="match status" value="1"/>
</dbReference>
<dbReference type="InterPro" id="IPR009050">
    <property type="entry name" value="Globin-like_sf"/>
</dbReference>
<evidence type="ECO:0000313" key="1">
    <source>
        <dbReference type="EMBL" id="OHU75939.1"/>
    </source>
</evidence>
<dbReference type="GO" id="GO:0019825">
    <property type="term" value="F:oxygen binding"/>
    <property type="evidence" value="ECO:0007669"/>
    <property type="project" value="InterPro"/>
</dbReference>
<keyword evidence="2" id="KW-1185">Reference proteome</keyword>
<dbReference type="EMBL" id="MLIS01000027">
    <property type="protein sequence ID" value="OHU75939.1"/>
    <property type="molecule type" value="Genomic_DNA"/>
</dbReference>
<evidence type="ECO:0000313" key="2">
    <source>
        <dbReference type="Proteomes" id="UP000179441"/>
    </source>
</evidence>
<organism evidence="1 2">
    <name type="scientific">Mycobacteroides chelonae</name>
    <name type="common">Mycobacterium chelonae</name>
    <dbReference type="NCBI Taxonomy" id="1774"/>
    <lineage>
        <taxon>Bacteria</taxon>
        <taxon>Bacillati</taxon>
        <taxon>Actinomycetota</taxon>
        <taxon>Actinomycetes</taxon>
        <taxon>Mycobacteriales</taxon>
        <taxon>Mycobacteriaceae</taxon>
        <taxon>Mycobacteroides</taxon>
    </lineage>
</organism>
<proteinExistence type="predicted"/>
<comment type="caution">
    <text evidence="1">The sequence shown here is derived from an EMBL/GenBank/DDBJ whole genome shotgun (WGS) entry which is preliminary data.</text>
</comment>